<reference evidence="2" key="1">
    <citation type="submission" date="2019-02" db="EMBL/GenBank/DDBJ databases">
        <authorList>
            <person name="Li S.-H."/>
        </authorList>
    </citation>
    <scope>NUCLEOTIDE SEQUENCE</scope>
    <source>
        <strain evidence="2">IMCC14734</strain>
    </source>
</reference>
<accession>A0ABT3TMA8</accession>
<dbReference type="RefSeq" id="WP_279247479.1">
    <property type="nucleotide sequence ID" value="NZ_SHNN01000008.1"/>
</dbReference>
<keyword evidence="3" id="KW-1185">Reference proteome</keyword>
<keyword evidence="1" id="KW-0812">Transmembrane</keyword>
<evidence type="ECO:0000313" key="2">
    <source>
        <dbReference type="EMBL" id="MCX2983438.1"/>
    </source>
</evidence>
<feature type="transmembrane region" description="Helical" evidence="1">
    <location>
        <begin position="6"/>
        <end position="27"/>
    </location>
</feature>
<keyword evidence="1" id="KW-0472">Membrane</keyword>
<gene>
    <name evidence="2" type="ORF">EYC98_21470</name>
</gene>
<sequence length="171" mass="20010">MNWEMFGALAEMLGGAAVIISLLFVGFQLRQQSNIERAKAQRDLLMQIREWISLPSQNKECFNAIQRCMDDFDGADDWSRQQFWDWATNVLLVFESVLYMKEDNFIHEGSYIRFEQLVLAITRTHGGGQWWKYMYNVIGTDVAEHINARIEELGDTVPPWNELLPHFKFAE</sequence>
<dbReference type="Proteomes" id="UP001143362">
    <property type="component" value="Unassembled WGS sequence"/>
</dbReference>
<organism evidence="2 3">
    <name type="scientific">Candidatus Litorirhabdus singularis</name>
    <dbReference type="NCBI Taxonomy" id="2518993"/>
    <lineage>
        <taxon>Bacteria</taxon>
        <taxon>Pseudomonadati</taxon>
        <taxon>Pseudomonadota</taxon>
        <taxon>Gammaproteobacteria</taxon>
        <taxon>Cellvibrionales</taxon>
        <taxon>Halieaceae</taxon>
        <taxon>Candidatus Litorirhabdus</taxon>
    </lineage>
</organism>
<comment type="caution">
    <text evidence="2">The sequence shown here is derived from an EMBL/GenBank/DDBJ whole genome shotgun (WGS) entry which is preliminary data.</text>
</comment>
<name>A0ABT3TMA8_9GAMM</name>
<evidence type="ECO:0000256" key="1">
    <source>
        <dbReference type="SAM" id="Phobius"/>
    </source>
</evidence>
<dbReference type="EMBL" id="SHNN01000008">
    <property type="protein sequence ID" value="MCX2983438.1"/>
    <property type="molecule type" value="Genomic_DNA"/>
</dbReference>
<proteinExistence type="predicted"/>
<evidence type="ECO:0000313" key="3">
    <source>
        <dbReference type="Proteomes" id="UP001143362"/>
    </source>
</evidence>
<keyword evidence="1" id="KW-1133">Transmembrane helix</keyword>
<protein>
    <recommendedName>
        <fullName evidence="4">DUF4760 domain-containing protein</fullName>
    </recommendedName>
</protein>
<evidence type="ECO:0008006" key="4">
    <source>
        <dbReference type="Google" id="ProtNLM"/>
    </source>
</evidence>